<evidence type="ECO:0000313" key="3">
    <source>
        <dbReference type="Proteomes" id="UP000002573"/>
    </source>
</evidence>
<evidence type="ECO:0000313" key="2">
    <source>
        <dbReference type="EMBL" id="ADI31292.1"/>
    </source>
</evidence>
<feature type="transmembrane region" description="Helical" evidence="1">
    <location>
        <begin position="392"/>
        <end position="414"/>
    </location>
</feature>
<dbReference type="eggNOG" id="arCOG02044">
    <property type="taxonomic scope" value="Archaea"/>
</dbReference>
<dbReference type="STRING" id="591019.Shell_0149"/>
<feature type="transmembrane region" description="Helical" evidence="1">
    <location>
        <begin position="7"/>
        <end position="27"/>
    </location>
</feature>
<feature type="transmembrane region" description="Helical" evidence="1">
    <location>
        <begin position="190"/>
        <end position="206"/>
    </location>
</feature>
<dbReference type="Proteomes" id="UP000002573">
    <property type="component" value="Chromosome"/>
</dbReference>
<protein>
    <recommendedName>
        <fullName evidence="4">Oligosaccharyl transferase STT3 subunit</fullName>
    </recommendedName>
</protein>
<dbReference type="GeneID" id="9233438"/>
<organism evidence="2 3">
    <name type="scientific">Staphylothermus hellenicus (strain DSM 12710 / JCM 10830 / BK20S6-10-b1 / P8)</name>
    <dbReference type="NCBI Taxonomy" id="591019"/>
    <lineage>
        <taxon>Archaea</taxon>
        <taxon>Thermoproteota</taxon>
        <taxon>Thermoprotei</taxon>
        <taxon>Desulfurococcales</taxon>
        <taxon>Desulfurococcaceae</taxon>
        <taxon>Staphylothermus</taxon>
    </lineage>
</organism>
<feature type="transmembrane region" description="Helical" evidence="1">
    <location>
        <begin position="269"/>
        <end position="290"/>
    </location>
</feature>
<dbReference type="RefSeq" id="WP_013142490.1">
    <property type="nucleotide sequence ID" value="NC_014205.1"/>
</dbReference>
<keyword evidence="1" id="KW-1133">Transmembrane helix</keyword>
<dbReference type="EMBL" id="CP002051">
    <property type="protein sequence ID" value="ADI31292.1"/>
    <property type="molecule type" value="Genomic_DNA"/>
</dbReference>
<keyword evidence="1" id="KW-0812">Transmembrane</keyword>
<gene>
    <name evidence="2" type="ordered locus">Shell_0149</name>
</gene>
<dbReference type="AlphaFoldDB" id="D7DAU5"/>
<keyword evidence="1" id="KW-0472">Membrane</keyword>
<evidence type="ECO:0008006" key="4">
    <source>
        <dbReference type="Google" id="ProtNLM"/>
    </source>
</evidence>
<accession>D7DAU5</accession>
<feature type="transmembrane region" description="Helical" evidence="1">
    <location>
        <begin position="168"/>
        <end position="184"/>
    </location>
</feature>
<feature type="transmembrane region" description="Helical" evidence="1">
    <location>
        <begin position="340"/>
        <end position="358"/>
    </location>
</feature>
<reference evidence="2 3" key="2">
    <citation type="journal article" date="2011" name="Stand. Genomic Sci.">
        <title>Complete genome sequence of Staphylothermus hellenicus P8.</title>
        <authorList>
            <person name="Anderson I."/>
            <person name="Wirth R."/>
            <person name="Lucas S."/>
            <person name="Copeland A."/>
            <person name="Lapidus A."/>
            <person name="Cheng J.F."/>
            <person name="Goodwin L."/>
            <person name="Pitluck S."/>
            <person name="Davenport K."/>
            <person name="Detter J.C."/>
            <person name="Han C."/>
            <person name="Tapia R."/>
            <person name="Land M."/>
            <person name="Hauser L."/>
            <person name="Pati A."/>
            <person name="Mikhailova N."/>
            <person name="Woyke T."/>
            <person name="Klenk H.P."/>
            <person name="Kyrpides N."/>
            <person name="Ivanova N."/>
        </authorList>
    </citation>
    <scope>NUCLEOTIDE SEQUENCE [LARGE SCALE GENOMIC DNA]</scope>
    <source>
        <strain evidence="3">DSM 12710 / JCM 10830 / BK20S6-10-b1 / P8</strain>
    </source>
</reference>
<feature type="transmembrane region" description="Helical" evidence="1">
    <location>
        <begin position="89"/>
        <end position="112"/>
    </location>
</feature>
<dbReference type="Gene3D" id="3.40.50.12610">
    <property type="match status" value="1"/>
</dbReference>
<feature type="transmembrane region" description="Helical" evidence="1">
    <location>
        <begin position="213"/>
        <end position="234"/>
    </location>
</feature>
<feature type="transmembrane region" description="Helical" evidence="1">
    <location>
        <begin position="143"/>
        <end position="161"/>
    </location>
</feature>
<dbReference type="HOGENOM" id="CLU_410849_0_0_2"/>
<dbReference type="KEGG" id="shc:Shell_0149"/>
<sequence length="684" mass="76867">MKNNRFIVEVVVGIVLLAIGFLGYIWISYYMNQYQDIPDDMVSWFHLHVIQYLSSGHNPASDTYLRFIDGRNLLLSPILLDLFIVKMNLSPWITVVVLSLVYILLVFTVSYLISNKNMYVAGFSTILFSFVPAFIYWFKYNMFGAYVSQSLWLAVPILLGLGLRHNRLYLIIIGSILSGILWLMWPGAWIIPVMYSVYLSALIYKGTIFRESLLTGLLLLVFSLPLNILTGFLYVTVYHIFSLVLLISNIVIGYIEYRVTRVVGEYSRFAWRIIGSIMGYAIGLASAFLLLDFISGYGVYEDYYRLYNPLYDYGIIGVLSVIAIIAVVRSHILVDLKNNFLEFVLIAGFIIGLIASYFDPTLTVFTASCIVPFVSLSLISIASFLSSTSRGLYRVVYIVVAAWILFGSILGNAIPSYALITTPPSVYYGDFTHDILHNKSIPESPLLKALSYIKNNTDRESLIISYWGFSYWVVGYIGGRAHTLADYKGSLRGQRIISWIMISDENTAYQLIKKLVGNNSNINVYVLVSEVVSIEKGGATPIANYAHIGRPIVIPSQTPGQTQVLYQPIGDIARIPLYLSLINATIQSYIDYTKARAYFEAPLAWKDNTKQSLLVKLVVDALRKESLSVVNDVLSPIPVEGVSPPQFFKHVSTIMLPLYPVDTGTTTLNVTYMVALYKVETNIS</sequence>
<feature type="transmembrane region" description="Helical" evidence="1">
    <location>
        <begin position="119"/>
        <end position="137"/>
    </location>
</feature>
<name>D7DAU5_STAHD</name>
<evidence type="ECO:0000256" key="1">
    <source>
        <dbReference type="SAM" id="Phobius"/>
    </source>
</evidence>
<reference evidence="3" key="1">
    <citation type="submission" date="2010-05" db="EMBL/GenBank/DDBJ databases">
        <title>Complete sequence of Staphylothermus hellenicus DSM 12710.</title>
        <authorList>
            <consortium name="US DOE Joint Genome Institute"/>
            <person name="Lucas S."/>
            <person name="Copeland A."/>
            <person name="Lapidus A."/>
            <person name="Cheng J.-F."/>
            <person name="Bruce D."/>
            <person name="Goodwin L."/>
            <person name="Pitluck S."/>
            <person name="Davenport K."/>
            <person name="Detter J.C."/>
            <person name="Han C."/>
            <person name="Tapia R."/>
            <person name="Larimer F."/>
            <person name="Land M."/>
            <person name="Hauser L."/>
            <person name="Kyrpides N."/>
            <person name="Mikhailova N."/>
            <person name="Anderson I.J."/>
            <person name="Woyke T."/>
        </authorList>
    </citation>
    <scope>NUCLEOTIDE SEQUENCE [LARGE SCALE GENOMIC DNA]</scope>
    <source>
        <strain evidence="3">DSM 12710 / JCM 10830 / BK20S6-10-b1 / P8</strain>
    </source>
</reference>
<keyword evidence="3" id="KW-1185">Reference proteome</keyword>
<proteinExistence type="predicted"/>
<feature type="transmembrane region" description="Helical" evidence="1">
    <location>
        <begin position="310"/>
        <end position="328"/>
    </location>
</feature>
<feature type="transmembrane region" description="Helical" evidence="1">
    <location>
        <begin position="364"/>
        <end position="385"/>
    </location>
</feature>
<feature type="transmembrane region" description="Helical" evidence="1">
    <location>
        <begin position="240"/>
        <end position="257"/>
    </location>
</feature>